<keyword evidence="10" id="KW-1185">Reference proteome</keyword>
<comment type="similarity">
    <text evidence="2">Belongs to the binding-protein-dependent transport system permease family. FecCD subfamily.</text>
</comment>
<evidence type="ECO:0000256" key="5">
    <source>
        <dbReference type="ARBA" id="ARBA00022692"/>
    </source>
</evidence>
<gene>
    <name evidence="9" type="primary">btuC</name>
    <name evidence="9" type="ORF">NSPWAT_1723</name>
</gene>
<dbReference type="InterPro" id="IPR000522">
    <property type="entry name" value="ABC_transptr_permease_BtuC"/>
</dbReference>
<name>A0ABN8VXX4_9BACT</name>
<feature type="transmembrane region" description="Helical" evidence="8">
    <location>
        <begin position="312"/>
        <end position="336"/>
    </location>
</feature>
<keyword evidence="3" id="KW-0813">Transport</keyword>
<dbReference type="SUPFAM" id="SSF81345">
    <property type="entry name" value="ABC transporter involved in vitamin B12 uptake, BtuC"/>
    <property type="match status" value="1"/>
</dbReference>
<dbReference type="Proteomes" id="UP001157733">
    <property type="component" value="Chromosome"/>
</dbReference>
<reference evidence="9 10" key="1">
    <citation type="submission" date="2022-09" db="EMBL/GenBank/DDBJ databases">
        <authorList>
            <person name="Kop L."/>
        </authorList>
    </citation>
    <scope>NUCLEOTIDE SEQUENCE [LARGE SCALE GENOMIC DNA]</scope>
    <source>
        <strain evidence="9 10">347</strain>
    </source>
</reference>
<accession>A0ABN8VXX4</accession>
<dbReference type="Gene3D" id="1.10.3470.10">
    <property type="entry name" value="ABC transporter involved in vitamin B12 uptake, BtuC"/>
    <property type="match status" value="1"/>
</dbReference>
<keyword evidence="4" id="KW-1003">Cell membrane</keyword>
<evidence type="ECO:0000256" key="1">
    <source>
        <dbReference type="ARBA" id="ARBA00004651"/>
    </source>
</evidence>
<feature type="transmembrane region" description="Helical" evidence="8">
    <location>
        <begin position="199"/>
        <end position="222"/>
    </location>
</feature>
<proteinExistence type="inferred from homology"/>
<evidence type="ECO:0000256" key="2">
    <source>
        <dbReference type="ARBA" id="ARBA00007935"/>
    </source>
</evidence>
<evidence type="ECO:0000313" key="9">
    <source>
        <dbReference type="EMBL" id="CAI2718582.1"/>
    </source>
</evidence>
<dbReference type="InterPro" id="IPR037294">
    <property type="entry name" value="ABC_BtuC-like"/>
</dbReference>
<dbReference type="Pfam" id="PF01032">
    <property type="entry name" value="FecCD"/>
    <property type="match status" value="1"/>
</dbReference>
<dbReference type="PANTHER" id="PTHR30472:SF25">
    <property type="entry name" value="ABC TRANSPORTER PERMEASE PROTEIN MJ0876-RELATED"/>
    <property type="match status" value="1"/>
</dbReference>
<comment type="subcellular location">
    <subcellularLocation>
        <location evidence="1">Cell membrane</location>
        <topology evidence="1">Multi-pass membrane protein</topology>
    </subcellularLocation>
</comment>
<keyword evidence="5 8" id="KW-0812">Transmembrane</keyword>
<evidence type="ECO:0000256" key="6">
    <source>
        <dbReference type="ARBA" id="ARBA00022989"/>
    </source>
</evidence>
<feature type="transmembrane region" description="Helical" evidence="8">
    <location>
        <begin position="128"/>
        <end position="147"/>
    </location>
</feature>
<dbReference type="RefSeq" id="WP_282011474.1">
    <property type="nucleotide sequence ID" value="NZ_OX336137.1"/>
</dbReference>
<feature type="transmembrane region" description="Helical" evidence="8">
    <location>
        <begin position="249"/>
        <end position="275"/>
    </location>
</feature>
<evidence type="ECO:0000256" key="8">
    <source>
        <dbReference type="SAM" id="Phobius"/>
    </source>
</evidence>
<keyword evidence="7 8" id="KW-0472">Membrane</keyword>
<evidence type="ECO:0000256" key="7">
    <source>
        <dbReference type="ARBA" id="ARBA00023136"/>
    </source>
</evidence>
<organism evidence="9 10">
    <name type="scientific">Nitrospina watsonii</name>
    <dbReference type="NCBI Taxonomy" id="1323948"/>
    <lineage>
        <taxon>Bacteria</taxon>
        <taxon>Pseudomonadati</taxon>
        <taxon>Nitrospinota/Tectimicrobiota group</taxon>
        <taxon>Nitrospinota</taxon>
        <taxon>Nitrospinia</taxon>
        <taxon>Nitrospinales</taxon>
        <taxon>Nitrospinaceae</taxon>
        <taxon>Nitrospina</taxon>
    </lineage>
</organism>
<evidence type="ECO:0000313" key="10">
    <source>
        <dbReference type="Proteomes" id="UP001157733"/>
    </source>
</evidence>
<feature type="transmembrane region" description="Helical" evidence="8">
    <location>
        <begin position="66"/>
        <end position="86"/>
    </location>
</feature>
<protein>
    <submittedName>
        <fullName evidence="9">Vitamin B12 import system, permease protein BtuC</fullName>
    </submittedName>
</protein>
<sequence length="340" mass="36105">MNGSPIPGLTPRRYVQVISTFFLMFLIVLIIAPLIGPTSVNLLTALSRDIPFSENVDANILFVARFPRILLGALTGGALAISGAVLQALLRNDLAAPFTLGISSGASLGAVVAIALNLNFVFLGFSSIPIAAFLGALGAMLLVFGLVKTRHGDFPTGILLLAGVTANFFFASMVMFIHYLSDFTQSFQIVRWMMGGLDITSYETVGSILPLVLIGLAGLLYIARDLNLISAGVHSAQSRGVDVKRTQKLAFVLASLTTGAVVAISGPIGFVGLIVPHMVRLFIGPDLRLLIPASFFFGASFLILCDSFGRTLIAPVEIPVGVITALLGGPFFVWLLKRQR</sequence>
<feature type="transmembrane region" description="Helical" evidence="8">
    <location>
        <begin position="159"/>
        <end position="179"/>
    </location>
</feature>
<keyword evidence="6 8" id="KW-1133">Transmembrane helix</keyword>
<dbReference type="EMBL" id="OX336137">
    <property type="protein sequence ID" value="CAI2718582.1"/>
    <property type="molecule type" value="Genomic_DNA"/>
</dbReference>
<dbReference type="PANTHER" id="PTHR30472">
    <property type="entry name" value="FERRIC ENTEROBACTIN TRANSPORT SYSTEM PERMEASE PROTEIN"/>
    <property type="match status" value="1"/>
</dbReference>
<feature type="transmembrane region" description="Helical" evidence="8">
    <location>
        <begin position="21"/>
        <end position="46"/>
    </location>
</feature>
<feature type="transmembrane region" description="Helical" evidence="8">
    <location>
        <begin position="287"/>
        <end position="305"/>
    </location>
</feature>
<feature type="transmembrane region" description="Helical" evidence="8">
    <location>
        <begin position="98"/>
        <end position="122"/>
    </location>
</feature>
<dbReference type="CDD" id="cd06550">
    <property type="entry name" value="TM_ABC_iron-siderophores_like"/>
    <property type="match status" value="1"/>
</dbReference>
<evidence type="ECO:0000256" key="3">
    <source>
        <dbReference type="ARBA" id="ARBA00022448"/>
    </source>
</evidence>
<evidence type="ECO:0000256" key="4">
    <source>
        <dbReference type="ARBA" id="ARBA00022475"/>
    </source>
</evidence>